<dbReference type="RefSeq" id="WP_253763185.1">
    <property type="nucleotide sequence ID" value="NZ_JAMZDZ010000001.1"/>
</dbReference>
<protein>
    <submittedName>
        <fullName evidence="1">Uncharacterized protein</fullName>
    </submittedName>
</protein>
<reference evidence="2" key="1">
    <citation type="journal article" date="2019" name="Int. J. Syst. Evol. Microbiol.">
        <title>The Global Catalogue of Microorganisms (GCM) 10K type strain sequencing project: providing services to taxonomists for standard genome sequencing and annotation.</title>
        <authorList>
            <consortium name="The Broad Institute Genomics Platform"/>
            <consortium name="The Broad Institute Genome Sequencing Center for Infectious Disease"/>
            <person name="Wu L."/>
            <person name="Ma J."/>
        </authorList>
    </citation>
    <scope>NUCLEOTIDE SEQUENCE [LARGE SCALE GENOMIC DNA]</scope>
    <source>
        <strain evidence="2">CGMCC 4.7289</strain>
    </source>
</reference>
<comment type="caution">
    <text evidence="1">The sequence shown here is derived from an EMBL/GenBank/DDBJ whole genome shotgun (WGS) entry which is preliminary data.</text>
</comment>
<evidence type="ECO:0000313" key="1">
    <source>
        <dbReference type="EMBL" id="MFC4135769.1"/>
    </source>
</evidence>
<evidence type="ECO:0000313" key="2">
    <source>
        <dbReference type="Proteomes" id="UP001595816"/>
    </source>
</evidence>
<proteinExistence type="predicted"/>
<name>A0ABV8LZ75_9ACTN</name>
<dbReference type="EMBL" id="JBHSAY010000025">
    <property type="protein sequence ID" value="MFC4135769.1"/>
    <property type="molecule type" value="Genomic_DNA"/>
</dbReference>
<keyword evidence="2" id="KW-1185">Reference proteome</keyword>
<dbReference type="Proteomes" id="UP001595816">
    <property type="component" value="Unassembled WGS sequence"/>
</dbReference>
<accession>A0ABV8LZ75</accession>
<gene>
    <name evidence="1" type="ORF">ACFOZ4_34600</name>
</gene>
<sequence length="131" mass="13399">MSQTPLSDAISDLVAGSVPDAYDRFLAVFRVSTVGVMMNGTPVPDGRGGFVAGGDMTVGSTQHGGRTRILAYADPEIFLRTYGPQFNAGLSGEVLLQMAAGSADGDGILVNCATSETSVAIDRATAQALVS</sequence>
<organism evidence="1 2">
    <name type="scientific">Hamadaea flava</name>
    <dbReference type="NCBI Taxonomy" id="1742688"/>
    <lineage>
        <taxon>Bacteria</taxon>
        <taxon>Bacillati</taxon>
        <taxon>Actinomycetota</taxon>
        <taxon>Actinomycetes</taxon>
        <taxon>Micromonosporales</taxon>
        <taxon>Micromonosporaceae</taxon>
        <taxon>Hamadaea</taxon>
    </lineage>
</organism>